<keyword evidence="3" id="KW-1185">Reference proteome</keyword>
<evidence type="ECO:0000256" key="1">
    <source>
        <dbReference type="SAM" id="MobiDB-lite"/>
    </source>
</evidence>
<reference evidence="2" key="1">
    <citation type="journal article" date="2023" name="Mol. Phylogenet. Evol.">
        <title>Genome-scale phylogeny and comparative genomics of the fungal order Sordariales.</title>
        <authorList>
            <person name="Hensen N."/>
            <person name="Bonometti L."/>
            <person name="Westerberg I."/>
            <person name="Brannstrom I.O."/>
            <person name="Guillou S."/>
            <person name="Cros-Aarteil S."/>
            <person name="Calhoun S."/>
            <person name="Haridas S."/>
            <person name="Kuo A."/>
            <person name="Mondo S."/>
            <person name="Pangilinan J."/>
            <person name="Riley R."/>
            <person name="LaButti K."/>
            <person name="Andreopoulos B."/>
            <person name="Lipzen A."/>
            <person name="Chen C."/>
            <person name="Yan M."/>
            <person name="Daum C."/>
            <person name="Ng V."/>
            <person name="Clum A."/>
            <person name="Steindorff A."/>
            <person name="Ohm R.A."/>
            <person name="Martin F."/>
            <person name="Silar P."/>
            <person name="Natvig D.O."/>
            <person name="Lalanne C."/>
            <person name="Gautier V."/>
            <person name="Ament-Velasquez S.L."/>
            <person name="Kruys A."/>
            <person name="Hutchinson M.I."/>
            <person name="Powell A.J."/>
            <person name="Barry K."/>
            <person name="Miller A.N."/>
            <person name="Grigoriev I.V."/>
            <person name="Debuchy R."/>
            <person name="Gladieux P."/>
            <person name="Hiltunen Thoren M."/>
            <person name="Johannesson H."/>
        </authorList>
    </citation>
    <scope>NUCLEOTIDE SEQUENCE</scope>
    <source>
        <strain evidence="2">CBS 314.62</strain>
    </source>
</reference>
<gene>
    <name evidence="2" type="ORF">B0T22DRAFT_145963</name>
</gene>
<evidence type="ECO:0000313" key="2">
    <source>
        <dbReference type="EMBL" id="KAK3688131.1"/>
    </source>
</evidence>
<protein>
    <submittedName>
        <fullName evidence="2">Uncharacterized protein</fullName>
    </submittedName>
</protein>
<accession>A0AAE0X8P5</accession>
<evidence type="ECO:0000313" key="3">
    <source>
        <dbReference type="Proteomes" id="UP001270362"/>
    </source>
</evidence>
<feature type="region of interest" description="Disordered" evidence="1">
    <location>
        <begin position="70"/>
        <end position="107"/>
    </location>
</feature>
<dbReference type="EMBL" id="JAULSO010000002">
    <property type="protein sequence ID" value="KAK3688131.1"/>
    <property type="molecule type" value="Genomic_DNA"/>
</dbReference>
<reference evidence="2" key="2">
    <citation type="submission" date="2023-06" db="EMBL/GenBank/DDBJ databases">
        <authorList>
            <consortium name="Lawrence Berkeley National Laboratory"/>
            <person name="Haridas S."/>
            <person name="Hensen N."/>
            <person name="Bonometti L."/>
            <person name="Westerberg I."/>
            <person name="Brannstrom I.O."/>
            <person name="Guillou S."/>
            <person name="Cros-Aarteil S."/>
            <person name="Calhoun S."/>
            <person name="Kuo A."/>
            <person name="Mondo S."/>
            <person name="Pangilinan J."/>
            <person name="Riley R."/>
            <person name="Labutti K."/>
            <person name="Andreopoulos B."/>
            <person name="Lipzen A."/>
            <person name="Chen C."/>
            <person name="Yanf M."/>
            <person name="Daum C."/>
            <person name="Ng V."/>
            <person name="Clum A."/>
            <person name="Steindorff A."/>
            <person name="Ohm R."/>
            <person name="Martin F."/>
            <person name="Silar P."/>
            <person name="Natvig D."/>
            <person name="Lalanne C."/>
            <person name="Gautier V."/>
            <person name="Ament-Velasquez S.L."/>
            <person name="Kruys A."/>
            <person name="Hutchinson M.I."/>
            <person name="Powell A.J."/>
            <person name="Barry K."/>
            <person name="Miller A.N."/>
            <person name="Grigoriev I.V."/>
            <person name="Debuchy R."/>
            <person name="Gladieux P."/>
            <person name="Thoren M.H."/>
            <person name="Johannesson H."/>
        </authorList>
    </citation>
    <scope>NUCLEOTIDE SEQUENCE</scope>
    <source>
        <strain evidence="2">CBS 314.62</strain>
    </source>
</reference>
<name>A0AAE0X8P5_9PEZI</name>
<feature type="compositionally biased region" description="Polar residues" evidence="1">
    <location>
        <begin position="97"/>
        <end position="107"/>
    </location>
</feature>
<sequence>MREPRKISVSIQPIEKKKRLPVYSLVRFSSSIVCFGHIRISLSLATVQRAPPHLFSYAIVPVIPSCALEGERGKGDKKTKRGHFQPAKPSPAHFKRTTTNNENKQSTTHPYLRLEGLPLQLVIGWGGGGGGGAWFVVRGRRAELVLEQAESAREGRGTGDGGRVGGRVMLLLLLGCLWLAPGREVQWGSTGFVLGGWGVREAWYRVNFVWLTRWN</sequence>
<proteinExistence type="predicted"/>
<dbReference type="AlphaFoldDB" id="A0AAE0X8P5"/>
<dbReference type="Proteomes" id="UP001270362">
    <property type="component" value="Unassembled WGS sequence"/>
</dbReference>
<comment type="caution">
    <text evidence="2">The sequence shown here is derived from an EMBL/GenBank/DDBJ whole genome shotgun (WGS) entry which is preliminary data.</text>
</comment>
<organism evidence="2 3">
    <name type="scientific">Podospora appendiculata</name>
    <dbReference type="NCBI Taxonomy" id="314037"/>
    <lineage>
        <taxon>Eukaryota</taxon>
        <taxon>Fungi</taxon>
        <taxon>Dikarya</taxon>
        <taxon>Ascomycota</taxon>
        <taxon>Pezizomycotina</taxon>
        <taxon>Sordariomycetes</taxon>
        <taxon>Sordariomycetidae</taxon>
        <taxon>Sordariales</taxon>
        <taxon>Podosporaceae</taxon>
        <taxon>Podospora</taxon>
    </lineage>
</organism>